<dbReference type="Proteomes" id="UP000031449">
    <property type="component" value="Plasmid unnamed"/>
</dbReference>
<proteinExistence type="predicted"/>
<dbReference type="BioCyc" id="JESP1508404:G14D9-13623-MONOMER"/>
<protein>
    <submittedName>
        <fullName evidence="1">Uncharacterized protein</fullName>
    </submittedName>
</protein>
<name>A0A0B5AY52_9BACL</name>
<reference evidence="1 2" key="1">
    <citation type="submission" date="2014-08" db="EMBL/GenBank/DDBJ databases">
        <title>Complete genome of a marine bacteria Jeotgalibacillus malaysiensis.</title>
        <authorList>
            <person name="Yaakop A.S."/>
            <person name="Chan K.-G."/>
            <person name="Goh K.M."/>
        </authorList>
    </citation>
    <scope>NUCLEOTIDE SEQUENCE [LARGE SCALE GENOMIC DNA]</scope>
    <source>
        <strain evidence="1 2">D5</strain>
        <plasmid evidence="2">Plasmid</plasmid>
    </source>
</reference>
<sequence>MPLDFQEHKRHFWNKFQIAKRQEGFVVIKLSDNDIAYANAFAKKIIETKMLEEHHQKDSKREIERWMVGTLGELALGQYLGVQIHDPNIGESTYFAVPDLKDAIGVSCGVKAFQFGNFPLTNRILNHKGFPKWNSYPQVFIGISLKYNVAYLFGLATVQQMADNERDEKNGLYVKDANALTRKVAFTSIDTLHKFKDVETLKSLISGKRGLQSS</sequence>
<dbReference type="EMBL" id="CP009417">
    <property type="protein sequence ID" value="AJD93617.1"/>
    <property type="molecule type" value="Genomic_DNA"/>
</dbReference>
<dbReference type="AlphaFoldDB" id="A0A0B5AY52"/>
<accession>A0A0B5AY52</accession>
<evidence type="ECO:0000313" key="2">
    <source>
        <dbReference type="Proteomes" id="UP000031449"/>
    </source>
</evidence>
<evidence type="ECO:0000313" key="1">
    <source>
        <dbReference type="EMBL" id="AJD93617.1"/>
    </source>
</evidence>
<keyword evidence="1" id="KW-0614">Plasmid</keyword>
<geneLocation type="plasmid" evidence="2"/>
<keyword evidence="2" id="KW-1185">Reference proteome</keyword>
<dbReference type="KEGG" id="jeo:JMA_43000"/>
<gene>
    <name evidence="1" type="ORF">JMA_43000</name>
</gene>
<organism evidence="1 2">
    <name type="scientific">Jeotgalibacillus malaysiensis</name>
    <dbReference type="NCBI Taxonomy" id="1508404"/>
    <lineage>
        <taxon>Bacteria</taxon>
        <taxon>Bacillati</taxon>
        <taxon>Bacillota</taxon>
        <taxon>Bacilli</taxon>
        <taxon>Bacillales</taxon>
        <taxon>Caryophanaceae</taxon>
        <taxon>Jeotgalibacillus</taxon>
    </lineage>
</organism>
<dbReference type="HOGENOM" id="CLU_1287413_0_0_9"/>